<evidence type="ECO:0000256" key="12">
    <source>
        <dbReference type="ARBA" id="ARBA00023122"/>
    </source>
</evidence>
<evidence type="ECO:0000256" key="15">
    <source>
        <dbReference type="PIRSR" id="PIRSR006404-1"/>
    </source>
</evidence>
<feature type="transmembrane region" description="Helical" evidence="14">
    <location>
        <begin position="186"/>
        <end position="205"/>
    </location>
</feature>
<name>A0A4R4RRQ8_9ACTN</name>
<feature type="transmembrane region" description="Helical" evidence="14">
    <location>
        <begin position="110"/>
        <end position="134"/>
    </location>
</feature>
<keyword evidence="5 14" id="KW-0812">Transmembrane</keyword>
<feature type="domain" description="Peptidase M50" evidence="18">
    <location>
        <begin position="143"/>
        <end position="193"/>
    </location>
</feature>
<dbReference type="PANTHER" id="PTHR39188">
    <property type="entry name" value="MEMBRANE-ASSOCIATED ZINC METALLOPROTEASE M50B"/>
    <property type="match status" value="1"/>
</dbReference>
<evidence type="ECO:0000313" key="20">
    <source>
        <dbReference type="Proteomes" id="UP000295621"/>
    </source>
</evidence>
<dbReference type="GO" id="GO:0005886">
    <property type="term" value="C:plasma membrane"/>
    <property type="evidence" value="ECO:0007669"/>
    <property type="project" value="UniProtKB-SubCell"/>
</dbReference>
<comment type="caution">
    <text evidence="19">The sequence shown here is derived from an EMBL/GenBank/DDBJ whole genome shotgun (WGS) entry which is preliminary data.</text>
</comment>
<dbReference type="Pfam" id="PF02163">
    <property type="entry name" value="Peptidase_M50"/>
    <property type="match status" value="2"/>
</dbReference>
<dbReference type="InterPro" id="IPR016483">
    <property type="entry name" value="UCP006404_Pept_M50_CBS"/>
</dbReference>
<dbReference type="PIRSF" id="PIRSF006404">
    <property type="entry name" value="UCP006404_Pept_M50_CBS"/>
    <property type="match status" value="1"/>
</dbReference>
<feature type="transmembrane region" description="Helical" evidence="14">
    <location>
        <begin position="52"/>
        <end position="70"/>
    </location>
</feature>
<evidence type="ECO:0000256" key="14">
    <source>
        <dbReference type="PIRNR" id="PIRNR006404"/>
    </source>
</evidence>
<dbReference type="InterPro" id="IPR008915">
    <property type="entry name" value="Peptidase_M50"/>
</dbReference>
<organism evidence="19 20">
    <name type="scientific">Jiangella ureilytica</name>
    <dbReference type="NCBI Taxonomy" id="2530374"/>
    <lineage>
        <taxon>Bacteria</taxon>
        <taxon>Bacillati</taxon>
        <taxon>Actinomycetota</taxon>
        <taxon>Actinomycetes</taxon>
        <taxon>Jiangellales</taxon>
        <taxon>Jiangellaceae</taxon>
        <taxon>Jiangella</taxon>
    </lineage>
</organism>
<evidence type="ECO:0000313" key="19">
    <source>
        <dbReference type="EMBL" id="TDC52550.1"/>
    </source>
</evidence>
<keyword evidence="3 14" id="KW-1003">Cell membrane</keyword>
<keyword evidence="13 14" id="KW-0472">Membrane</keyword>
<accession>A0A4R4RRQ8</accession>
<dbReference type="CDD" id="cd06164">
    <property type="entry name" value="S2P-M50_SpoIVFB_CBS"/>
    <property type="match status" value="1"/>
</dbReference>
<feature type="transmembrane region" description="Helical" evidence="14">
    <location>
        <begin position="12"/>
        <end position="32"/>
    </location>
</feature>
<dbReference type="OrthoDB" id="9781963at2"/>
<evidence type="ECO:0000256" key="11">
    <source>
        <dbReference type="ARBA" id="ARBA00023049"/>
    </source>
</evidence>
<keyword evidence="9 14" id="KW-0862">Zinc</keyword>
<feature type="domain" description="CBS" evidence="17">
    <location>
        <begin position="258"/>
        <end position="296"/>
    </location>
</feature>
<evidence type="ECO:0000256" key="8">
    <source>
        <dbReference type="ARBA" id="ARBA00022801"/>
    </source>
</evidence>
<feature type="binding site" evidence="16">
    <location>
        <position position="166"/>
    </location>
    <ligand>
        <name>Zn(2+)</name>
        <dbReference type="ChEBI" id="CHEBI:29105"/>
        <note>catalytic</note>
    </ligand>
</feature>
<keyword evidence="11 14" id="KW-0482">Metalloprotease</keyword>
<dbReference type="AlphaFoldDB" id="A0A4R4RRQ8"/>
<dbReference type="Proteomes" id="UP000295621">
    <property type="component" value="Unassembled WGS sequence"/>
</dbReference>
<dbReference type="Pfam" id="PF00571">
    <property type="entry name" value="CBS"/>
    <property type="match status" value="1"/>
</dbReference>
<protein>
    <recommendedName>
        <fullName evidence="14">Zinc metalloprotease</fullName>
    </recommendedName>
</protein>
<keyword evidence="12" id="KW-0129">CBS domain</keyword>
<dbReference type="PANTHER" id="PTHR39188:SF3">
    <property type="entry name" value="STAGE IV SPORULATION PROTEIN FB"/>
    <property type="match status" value="1"/>
</dbReference>
<keyword evidence="20" id="KW-1185">Reference proteome</keyword>
<evidence type="ECO:0000256" key="7">
    <source>
        <dbReference type="ARBA" id="ARBA00022737"/>
    </source>
</evidence>
<comment type="cofactor">
    <cofactor evidence="14 16">
        <name>Zn(2+)</name>
        <dbReference type="ChEBI" id="CHEBI:29105"/>
    </cofactor>
    <text evidence="14 16">Binds 1 zinc ion per subunit.</text>
</comment>
<comment type="similarity">
    <text evidence="2 14">Belongs to the peptidase M50B family.</text>
</comment>
<evidence type="ECO:0000256" key="10">
    <source>
        <dbReference type="ARBA" id="ARBA00022989"/>
    </source>
</evidence>
<dbReference type="RefSeq" id="WP_131981131.1">
    <property type="nucleotide sequence ID" value="NZ_SMKL01000014.1"/>
</dbReference>
<evidence type="ECO:0000259" key="18">
    <source>
        <dbReference type="Pfam" id="PF02163"/>
    </source>
</evidence>
<keyword evidence="4 14" id="KW-0645">Protease</keyword>
<feature type="domain" description="Peptidase M50" evidence="18">
    <location>
        <begin position="59"/>
        <end position="131"/>
    </location>
</feature>
<dbReference type="GO" id="GO:0008237">
    <property type="term" value="F:metallopeptidase activity"/>
    <property type="evidence" value="ECO:0007669"/>
    <property type="project" value="UniProtKB-UniRule"/>
</dbReference>
<feature type="transmembrane region" description="Helical" evidence="14">
    <location>
        <begin position="140"/>
        <end position="165"/>
    </location>
</feature>
<evidence type="ECO:0000256" key="6">
    <source>
        <dbReference type="ARBA" id="ARBA00022723"/>
    </source>
</evidence>
<dbReference type="SUPFAM" id="SSF54631">
    <property type="entry name" value="CBS-domain pair"/>
    <property type="match status" value="1"/>
</dbReference>
<evidence type="ECO:0000256" key="3">
    <source>
        <dbReference type="ARBA" id="ARBA00022475"/>
    </source>
</evidence>
<evidence type="ECO:0000256" key="1">
    <source>
        <dbReference type="ARBA" id="ARBA00004651"/>
    </source>
</evidence>
<feature type="binding site" evidence="16">
    <location>
        <position position="74"/>
    </location>
    <ligand>
        <name>Zn(2+)</name>
        <dbReference type="ChEBI" id="CHEBI:29105"/>
        <note>catalytic</note>
    </ligand>
</feature>
<evidence type="ECO:0000256" key="9">
    <source>
        <dbReference type="ARBA" id="ARBA00022833"/>
    </source>
</evidence>
<keyword evidence="10 14" id="KW-1133">Transmembrane helix</keyword>
<dbReference type="InterPro" id="IPR000644">
    <property type="entry name" value="CBS_dom"/>
</dbReference>
<feature type="active site" evidence="15">
    <location>
        <position position="71"/>
    </location>
</feature>
<dbReference type="GO" id="GO:0006508">
    <property type="term" value="P:proteolysis"/>
    <property type="evidence" value="ECO:0007669"/>
    <property type="project" value="UniProtKB-KW"/>
</dbReference>
<evidence type="ECO:0000256" key="4">
    <source>
        <dbReference type="ARBA" id="ARBA00022670"/>
    </source>
</evidence>
<evidence type="ECO:0000256" key="16">
    <source>
        <dbReference type="PIRSR" id="PIRSR006404-2"/>
    </source>
</evidence>
<comment type="subcellular location">
    <subcellularLocation>
        <location evidence="1 14">Cell membrane</location>
        <topology evidence="1 14">Multi-pass membrane protein</topology>
    </subcellularLocation>
</comment>
<sequence length="370" mass="39033">MATGRGRQLSLGRIAGIPVYVSPTWFLVAGLITIWGRDSVLGYLPQLSDGEAYAISFLFAVLLYASVFVHELGHALTARRLGLPVRGVTLHFLGGHTEIERDAPTPGRDLVVSAAGPLLSLALGGLGLLAYLAIDDDSVPGFLVYMLAAANLVVGVFNVLPGLPLDGGHMLRAAVWRVTGDEHRGTVVAARSGQVLAGLVLLLPFALDGARPDVLTIVWAGLVAALLWSGASQALAVGRMRARLPRLDTRTLARRAAPVAPDLPVSEALRRAREADVTSLVVVDSAGRPTGLVNEAAVAAIPEQRRPWVTIGDSAKSLRQGMVLDLDVRGDALLKAMRETPASEYLVVDAQGRVYGVLVSSDVDHALAAR</sequence>
<evidence type="ECO:0000256" key="5">
    <source>
        <dbReference type="ARBA" id="ARBA00022692"/>
    </source>
</evidence>
<keyword evidence="7" id="KW-0677">Repeat</keyword>
<evidence type="ECO:0000256" key="2">
    <source>
        <dbReference type="ARBA" id="ARBA00007931"/>
    </source>
</evidence>
<keyword evidence="6 14" id="KW-0479">Metal-binding</keyword>
<gene>
    <name evidence="19" type="ORF">E1212_08100</name>
</gene>
<reference evidence="19 20" key="1">
    <citation type="submission" date="2019-02" db="EMBL/GenBank/DDBJ databases">
        <title>Draft genome sequences of novel Actinobacteria.</title>
        <authorList>
            <person name="Sahin N."/>
            <person name="Ay H."/>
            <person name="Saygin H."/>
        </authorList>
    </citation>
    <scope>NUCLEOTIDE SEQUENCE [LARGE SCALE GENOMIC DNA]</scope>
    <source>
        <strain evidence="19 20">KC603</strain>
    </source>
</reference>
<dbReference type="InterPro" id="IPR046342">
    <property type="entry name" value="CBS_dom_sf"/>
</dbReference>
<evidence type="ECO:0000259" key="17">
    <source>
        <dbReference type="Pfam" id="PF00571"/>
    </source>
</evidence>
<evidence type="ECO:0000256" key="13">
    <source>
        <dbReference type="ARBA" id="ARBA00023136"/>
    </source>
</evidence>
<proteinExistence type="inferred from homology"/>
<dbReference type="GO" id="GO:0046872">
    <property type="term" value="F:metal ion binding"/>
    <property type="evidence" value="ECO:0007669"/>
    <property type="project" value="UniProtKB-UniRule"/>
</dbReference>
<dbReference type="Gene3D" id="3.10.580.10">
    <property type="entry name" value="CBS-domain"/>
    <property type="match status" value="1"/>
</dbReference>
<feature type="binding site" evidence="16">
    <location>
        <position position="70"/>
    </location>
    <ligand>
        <name>Zn(2+)</name>
        <dbReference type="ChEBI" id="CHEBI:29105"/>
        <note>catalytic</note>
    </ligand>
</feature>
<dbReference type="EMBL" id="SMKL01000014">
    <property type="protein sequence ID" value="TDC52550.1"/>
    <property type="molecule type" value="Genomic_DNA"/>
</dbReference>
<keyword evidence="8 14" id="KW-0378">Hydrolase</keyword>
<feature type="transmembrane region" description="Helical" evidence="14">
    <location>
        <begin position="217"/>
        <end position="237"/>
    </location>
</feature>